<name>A0ABV2FG87_9STRE</name>
<keyword evidence="1" id="KW-1133">Transmembrane helix</keyword>
<evidence type="ECO:0000256" key="1">
    <source>
        <dbReference type="SAM" id="Phobius"/>
    </source>
</evidence>
<feature type="transmembrane region" description="Helical" evidence="1">
    <location>
        <begin position="6"/>
        <end position="28"/>
    </location>
</feature>
<keyword evidence="1" id="KW-0472">Membrane</keyword>
<proteinExistence type="predicted"/>
<keyword evidence="1" id="KW-0812">Transmembrane</keyword>
<gene>
    <name evidence="2" type="ORF">ABID29_000681</name>
</gene>
<keyword evidence="3" id="KW-1185">Reference proteome</keyword>
<protein>
    <submittedName>
        <fullName evidence="2">Uncharacterized protein</fullName>
    </submittedName>
</protein>
<accession>A0ABV2FG87</accession>
<evidence type="ECO:0000313" key="3">
    <source>
        <dbReference type="Proteomes" id="UP001549122"/>
    </source>
</evidence>
<evidence type="ECO:0000313" key="2">
    <source>
        <dbReference type="EMBL" id="MET3557571.1"/>
    </source>
</evidence>
<reference evidence="2 3" key="1">
    <citation type="submission" date="2024-06" db="EMBL/GenBank/DDBJ databases">
        <title>Genomic Encyclopedia of Type Strains, Phase IV (KMG-IV): sequencing the most valuable type-strain genomes for metagenomic binning, comparative biology and taxonomic classification.</title>
        <authorList>
            <person name="Goeker M."/>
        </authorList>
    </citation>
    <scope>NUCLEOTIDE SEQUENCE [LARGE SCALE GENOMIC DNA]</scope>
    <source>
        <strain evidence="2 3">DSM 28303</strain>
    </source>
</reference>
<sequence length="206" mass="23749">MLSFIWFILTRLFPFHLLTILLMGIASCQQWSRRWQLSIALIGMLVSLAQLQPIFYLGLYGLVCLAFGYLLSFLIGKIRRWYWRYLLSILSVLMLPAVLYLGTALAVIFLGIGQWSYGYADVVYQGQAYTIVYTHKTSGFLFSENQTLTEYLYRKNTLSPIGERQATISYDPSYAHDNLRFQLPESAELAGYLDSFTDLDENLENQ</sequence>
<dbReference type="Proteomes" id="UP001549122">
    <property type="component" value="Unassembled WGS sequence"/>
</dbReference>
<organism evidence="2 3">
    <name type="scientific">Streptococcus rupicaprae</name>
    <dbReference type="NCBI Taxonomy" id="759619"/>
    <lineage>
        <taxon>Bacteria</taxon>
        <taxon>Bacillati</taxon>
        <taxon>Bacillota</taxon>
        <taxon>Bacilli</taxon>
        <taxon>Lactobacillales</taxon>
        <taxon>Streptococcaceae</taxon>
        <taxon>Streptococcus</taxon>
    </lineage>
</organism>
<dbReference type="RefSeq" id="WP_354364399.1">
    <property type="nucleotide sequence ID" value="NZ_JBEPLO010000005.1"/>
</dbReference>
<feature type="transmembrane region" description="Helical" evidence="1">
    <location>
        <begin position="57"/>
        <end position="75"/>
    </location>
</feature>
<comment type="caution">
    <text evidence="2">The sequence shown here is derived from an EMBL/GenBank/DDBJ whole genome shotgun (WGS) entry which is preliminary data.</text>
</comment>
<feature type="transmembrane region" description="Helical" evidence="1">
    <location>
        <begin position="87"/>
        <end position="112"/>
    </location>
</feature>
<dbReference type="EMBL" id="JBEPLO010000005">
    <property type="protein sequence ID" value="MET3557571.1"/>
    <property type="molecule type" value="Genomic_DNA"/>
</dbReference>